<feature type="non-terminal residue" evidence="1">
    <location>
        <position position="110"/>
    </location>
</feature>
<reference evidence="1" key="1">
    <citation type="submission" date="2014-12" db="EMBL/GenBank/DDBJ databases">
        <title>Insight into the proteome of Arion vulgaris.</title>
        <authorList>
            <person name="Aradska J."/>
            <person name="Bulat T."/>
            <person name="Smidak R."/>
            <person name="Sarate P."/>
            <person name="Gangsoo J."/>
            <person name="Sialana F."/>
            <person name="Bilban M."/>
            <person name="Lubec G."/>
        </authorList>
    </citation>
    <scope>NUCLEOTIDE SEQUENCE</scope>
    <source>
        <tissue evidence="1">Skin</tissue>
    </source>
</reference>
<dbReference type="EMBL" id="HACG01006036">
    <property type="protein sequence ID" value="CEK52901.1"/>
    <property type="molecule type" value="Transcribed_RNA"/>
</dbReference>
<sequence>GSVEQEKIAVSFENPTLATQLKEAIQKAAALTQPKTTSQVATTAPTPKLFGSITATSTPVTAVTAATTKTSLFGMSANTDIGKFLFGGITFSTAPSIETGAGKERAKVEA</sequence>
<accession>A0A0B6YAS3</accession>
<proteinExistence type="predicted"/>
<name>A0A0B6YAS3_9EUPU</name>
<evidence type="ECO:0000313" key="1">
    <source>
        <dbReference type="EMBL" id="CEK52901.1"/>
    </source>
</evidence>
<organism evidence="1">
    <name type="scientific">Arion vulgaris</name>
    <dbReference type="NCBI Taxonomy" id="1028688"/>
    <lineage>
        <taxon>Eukaryota</taxon>
        <taxon>Metazoa</taxon>
        <taxon>Spiralia</taxon>
        <taxon>Lophotrochozoa</taxon>
        <taxon>Mollusca</taxon>
        <taxon>Gastropoda</taxon>
        <taxon>Heterobranchia</taxon>
        <taxon>Euthyneura</taxon>
        <taxon>Panpulmonata</taxon>
        <taxon>Eupulmonata</taxon>
        <taxon>Stylommatophora</taxon>
        <taxon>Helicina</taxon>
        <taxon>Arionoidea</taxon>
        <taxon>Arionidae</taxon>
        <taxon>Arion</taxon>
    </lineage>
</organism>
<dbReference type="AlphaFoldDB" id="A0A0B6YAS3"/>
<gene>
    <name evidence="1" type="primary">ORF18398</name>
</gene>
<protein>
    <submittedName>
        <fullName evidence="1">Uncharacterized protein</fullName>
    </submittedName>
</protein>
<feature type="non-terminal residue" evidence="1">
    <location>
        <position position="1"/>
    </location>
</feature>